<dbReference type="InterPro" id="IPR011006">
    <property type="entry name" value="CheY-like_superfamily"/>
</dbReference>
<keyword evidence="4 10" id="KW-0597">Phosphoprotein</keyword>
<dbReference type="GO" id="GO:0000160">
    <property type="term" value="P:phosphorelay signal transduction system"/>
    <property type="evidence" value="ECO:0007669"/>
    <property type="project" value="UniProtKB-KW"/>
</dbReference>
<evidence type="ECO:0000256" key="6">
    <source>
        <dbReference type="ARBA" id="ARBA00023015"/>
    </source>
</evidence>
<accession>A0AAW5BXP5</accession>
<protein>
    <recommendedName>
        <fullName evidence="2">Stage 0 sporulation protein A homolog</fullName>
    </recommendedName>
</protein>
<dbReference type="RefSeq" id="WP_165641392.1">
    <property type="nucleotide sequence ID" value="NZ_BAABZL010000001.1"/>
</dbReference>
<dbReference type="PROSITE" id="PS00041">
    <property type="entry name" value="HTH_ARAC_FAMILY_1"/>
    <property type="match status" value="1"/>
</dbReference>
<dbReference type="SMART" id="SM00342">
    <property type="entry name" value="HTH_ARAC"/>
    <property type="match status" value="1"/>
</dbReference>
<sequence>MLKVMVVDDEMLIRKRIMLGFDWQAMGYEIEDEAGDGASALELFAQKQYDLAIVDIAMPGMNGIDLVKKIRELQYQTYVIFLTGHSDFKYAQQAIQYGVYDYILKPINEDAFIEVLNKLHVKIEKENSRAVLFDELEKKKDYMDSVLQAKIFSDYLHDASRQDLEEPIRESLREVGICNEDAYQIILLRMDLFLKEHVEPSKQAEIVQEGCRHVREDQPCLAVCDIYEDYMILVISSEDDGKAPVWNQEAEKLAHVLCKNTGGGVQCGISLLHRGTAQMGNAYAEAFSALNNAKILKVNTLSYQMVKDRKNIYYKIPNQELKDLQYHITKNNFKGCQEIIQRIFKEMTDRCVNFECVVMNVNRLFMEMVDAGVVSELDIRRLLNGRHGAEQVLDNMADMEEMEEWCENVIYTLLEGEIRLSLESRSLPVVEKTCGYIRDNYRDAEMTQTRIAESMSVSPSYLSGIFKKTMGVTMVQYLTMVRMEGARELLLESEFDVKDIAEMVGYHDEYYFSRCFKRQYGLSPMQIRKFSDSRRIRT</sequence>
<comment type="caution">
    <text evidence="13">The sequence shown here is derived from an EMBL/GenBank/DDBJ whole genome shotgun (WGS) entry which is preliminary data.</text>
</comment>
<dbReference type="PANTHER" id="PTHR42713:SF3">
    <property type="entry name" value="TRANSCRIPTIONAL REGULATORY PROTEIN HPTR"/>
    <property type="match status" value="1"/>
</dbReference>
<feature type="domain" description="Response regulatory" evidence="12">
    <location>
        <begin position="3"/>
        <end position="120"/>
    </location>
</feature>
<evidence type="ECO:0000256" key="3">
    <source>
        <dbReference type="ARBA" id="ARBA00022490"/>
    </source>
</evidence>
<evidence type="ECO:0000256" key="2">
    <source>
        <dbReference type="ARBA" id="ARBA00018672"/>
    </source>
</evidence>
<keyword evidence="8" id="KW-0804">Transcription</keyword>
<dbReference type="InterPro" id="IPR018062">
    <property type="entry name" value="HTH_AraC-typ_CS"/>
</dbReference>
<dbReference type="Proteomes" id="UP001299608">
    <property type="component" value="Unassembled WGS sequence"/>
</dbReference>
<dbReference type="Proteomes" id="UP000669239">
    <property type="component" value="Unassembled WGS sequence"/>
</dbReference>
<evidence type="ECO:0000313" key="15">
    <source>
        <dbReference type="Proteomes" id="UP000669239"/>
    </source>
</evidence>
<evidence type="ECO:0000259" key="11">
    <source>
        <dbReference type="PROSITE" id="PS01124"/>
    </source>
</evidence>
<keyword evidence="3" id="KW-0963">Cytoplasm</keyword>
<dbReference type="SUPFAM" id="SSF46689">
    <property type="entry name" value="Homeodomain-like"/>
    <property type="match status" value="2"/>
</dbReference>
<dbReference type="GO" id="GO:0043565">
    <property type="term" value="F:sequence-specific DNA binding"/>
    <property type="evidence" value="ECO:0007669"/>
    <property type="project" value="InterPro"/>
</dbReference>
<evidence type="ECO:0000256" key="7">
    <source>
        <dbReference type="ARBA" id="ARBA00023125"/>
    </source>
</evidence>
<dbReference type="PROSITE" id="PS50110">
    <property type="entry name" value="RESPONSE_REGULATORY"/>
    <property type="match status" value="1"/>
</dbReference>
<dbReference type="PRINTS" id="PR00032">
    <property type="entry name" value="HTHARAC"/>
</dbReference>
<dbReference type="PANTHER" id="PTHR42713">
    <property type="entry name" value="HISTIDINE KINASE-RELATED"/>
    <property type="match status" value="1"/>
</dbReference>
<dbReference type="Gene3D" id="1.10.10.60">
    <property type="entry name" value="Homeodomain-like"/>
    <property type="match status" value="2"/>
</dbReference>
<dbReference type="GeneID" id="97209150"/>
<dbReference type="GO" id="GO:0003700">
    <property type="term" value="F:DNA-binding transcription factor activity"/>
    <property type="evidence" value="ECO:0007669"/>
    <property type="project" value="InterPro"/>
</dbReference>
<evidence type="ECO:0000256" key="5">
    <source>
        <dbReference type="ARBA" id="ARBA00023012"/>
    </source>
</evidence>
<dbReference type="Pfam" id="PF00072">
    <property type="entry name" value="Response_reg"/>
    <property type="match status" value="1"/>
</dbReference>
<organism evidence="13 16">
    <name type="scientific">Enterocloster aldenensis</name>
    <dbReference type="NCBI Taxonomy" id="358742"/>
    <lineage>
        <taxon>Bacteria</taxon>
        <taxon>Bacillati</taxon>
        <taxon>Bacillota</taxon>
        <taxon>Clostridia</taxon>
        <taxon>Lachnospirales</taxon>
        <taxon>Lachnospiraceae</taxon>
        <taxon>Enterocloster</taxon>
    </lineage>
</organism>
<dbReference type="AlphaFoldDB" id="A0AAW5BXP5"/>
<evidence type="ECO:0000256" key="10">
    <source>
        <dbReference type="PROSITE-ProRule" id="PRU00169"/>
    </source>
</evidence>
<dbReference type="Pfam" id="PF17853">
    <property type="entry name" value="GGDEF_2"/>
    <property type="match status" value="1"/>
</dbReference>
<keyword evidence="6" id="KW-0805">Transcription regulation</keyword>
<reference evidence="14 15" key="1">
    <citation type="journal article" date="2020" name="Cell Host Microbe">
        <title>Functional and Genomic Variation between Human-Derived Isolates of Lachnospiraceae Reveals Inter- and Intra-Species Diversity.</title>
        <authorList>
            <person name="Sorbara M.T."/>
            <person name="Littmann E.R."/>
            <person name="Fontana E."/>
            <person name="Moody T.U."/>
            <person name="Kohout C.E."/>
            <person name="Gjonbalaj M."/>
            <person name="Eaton V."/>
            <person name="Seok R."/>
            <person name="Leiner I.M."/>
            <person name="Pamer E.G."/>
        </authorList>
    </citation>
    <scope>NUCLEOTIDE SEQUENCE [LARGE SCALE GENOMIC DNA]</scope>
    <source>
        <strain evidence="14 15">MSK.1.17</strain>
    </source>
</reference>
<dbReference type="SUPFAM" id="SSF52172">
    <property type="entry name" value="CheY-like"/>
    <property type="match status" value="1"/>
</dbReference>
<dbReference type="SMART" id="SM00448">
    <property type="entry name" value="REC"/>
    <property type="match status" value="1"/>
</dbReference>
<comment type="subcellular location">
    <subcellularLocation>
        <location evidence="1">Cytoplasm</location>
    </subcellularLocation>
</comment>
<evidence type="ECO:0000313" key="16">
    <source>
        <dbReference type="Proteomes" id="UP001299608"/>
    </source>
</evidence>
<dbReference type="InterPro" id="IPR051552">
    <property type="entry name" value="HptR"/>
</dbReference>
<evidence type="ECO:0000313" key="13">
    <source>
        <dbReference type="EMBL" id="MCG4746036.1"/>
    </source>
</evidence>
<dbReference type="EMBL" id="JAKNGE010000012">
    <property type="protein sequence ID" value="MCG4746036.1"/>
    <property type="molecule type" value="Genomic_DNA"/>
</dbReference>
<evidence type="ECO:0000256" key="4">
    <source>
        <dbReference type="ARBA" id="ARBA00022553"/>
    </source>
</evidence>
<proteinExistence type="predicted"/>
<dbReference type="CDD" id="cd17536">
    <property type="entry name" value="REC_YesN-like"/>
    <property type="match status" value="1"/>
</dbReference>
<evidence type="ECO:0000313" key="14">
    <source>
        <dbReference type="EMBL" id="NSJ51293.1"/>
    </source>
</evidence>
<dbReference type="InterPro" id="IPR009057">
    <property type="entry name" value="Homeodomain-like_sf"/>
</dbReference>
<dbReference type="InterPro" id="IPR018060">
    <property type="entry name" value="HTH_AraC"/>
</dbReference>
<evidence type="ECO:0000256" key="9">
    <source>
        <dbReference type="ARBA" id="ARBA00024867"/>
    </source>
</evidence>
<evidence type="ECO:0000256" key="1">
    <source>
        <dbReference type="ARBA" id="ARBA00004496"/>
    </source>
</evidence>
<dbReference type="PROSITE" id="PS01124">
    <property type="entry name" value="HTH_ARAC_FAMILY_2"/>
    <property type="match status" value="1"/>
</dbReference>
<name>A0AAW5BXP5_9FIRM</name>
<reference evidence="13" key="3">
    <citation type="submission" date="2022-01" db="EMBL/GenBank/DDBJ databases">
        <title>Collection of gut derived symbiotic bacterial strains cultured from healthy donors.</title>
        <authorList>
            <person name="Lin H."/>
            <person name="Kohout C."/>
            <person name="Waligurski E."/>
            <person name="Pamer E.G."/>
        </authorList>
    </citation>
    <scope>NUCLEOTIDE SEQUENCE</scope>
    <source>
        <strain evidence="13">DFI.6.55</strain>
    </source>
</reference>
<dbReference type="InterPro" id="IPR020449">
    <property type="entry name" value="Tscrpt_reg_AraC-type_HTH"/>
</dbReference>
<keyword evidence="15" id="KW-1185">Reference proteome</keyword>
<feature type="modified residue" description="4-aspartylphosphate" evidence="10">
    <location>
        <position position="55"/>
    </location>
</feature>
<dbReference type="EMBL" id="JAAITT010000038">
    <property type="protein sequence ID" value="NSJ51293.1"/>
    <property type="molecule type" value="Genomic_DNA"/>
</dbReference>
<evidence type="ECO:0000256" key="8">
    <source>
        <dbReference type="ARBA" id="ARBA00023163"/>
    </source>
</evidence>
<keyword evidence="5" id="KW-0902">Two-component regulatory system</keyword>
<dbReference type="InterPro" id="IPR001789">
    <property type="entry name" value="Sig_transdc_resp-reg_receiver"/>
</dbReference>
<evidence type="ECO:0000259" key="12">
    <source>
        <dbReference type="PROSITE" id="PS50110"/>
    </source>
</evidence>
<keyword evidence="7" id="KW-0238">DNA-binding</keyword>
<feature type="domain" description="HTH araC/xylS-type" evidence="11">
    <location>
        <begin position="431"/>
        <end position="530"/>
    </location>
</feature>
<gene>
    <name evidence="14" type="ORF">G5B36_21645</name>
    <name evidence="13" type="ORF">L0N08_11480</name>
</gene>
<dbReference type="Gene3D" id="3.40.50.2300">
    <property type="match status" value="1"/>
</dbReference>
<dbReference type="GO" id="GO:0005737">
    <property type="term" value="C:cytoplasm"/>
    <property type="evidence" value="ECO:0007669"/>
    <property type="project" value="UniProtKB-SubCell"/>
</dbReference>
<reference evidence="14" key="2">
    <citation type="submission" date="2020-02" db="EMBL/GenBank/DDBJ databases">
        <authorList>
            <person name="Littmann E."/>
            <person name="Sorbara M."/>
        </authorList>
    </citation>
    <scope>NUCLEOTIDE SEQUENCE</scope>
    <source>
        <strain evidence="14">MSK.1.17</strain>
    </source>
</reference>
<dbReference type="InterPro" id="IPR041522">
    <property type="entry name" value="CdaR_GGDEF"/>
</dbReference>
<comment type="function">
    <text evidence="9">May play the central regulatory role in sporulation. It may be an element of the effector pathway responsible for the activation of sporulation genes in response to nutritional stress. Spo0A may act in concert with spo0H (a sigma factor) to control the expression of some genes that are critical to the sporulation process.</text>
</comment>
<dbReference type="Pfam" id="PF12833">
    <property type="entry name" value="HTH_18"/>
    <property type="match status" value="1"/>
</dbReference>